<dbReference type="EMBL" id="BFEA01000051">
    <property type="protein sequence ID" value="GBG64487.1"/>
    <property type="molecule type" value="Genomic_DNA"/>
</dbReference>
<evidence type="ECO:0000256" key="3">
    <source>
        <dbReference type="ARBA" id="ARBA00022970"/>
    </source>
</evidence>
<feature type="region of interest" description="Disordered" evidence="6">
    <location>
        <begin position="747"/>
        <end position="767"/>
    </location>
</feature>
<feature type="transmembrane region" description="Helical" evidence="7">
    <location>
        <begin position="270"/>
        <end position="291"/>
    </location>
</feature>
<keyword evidence="4 7" id="KW-1133">Transmembrane helix</keyword>
<feature type="transmembrane region" description="Helical" evidence="7">
    <location>
        <begin position="642"/>
        <end position="661"/>
    </location>
</feature>
<dbReference type="AlphaFoldDB" id="A0A388K372"/>
<feature type="compositionally biased region" description="Pro residues" evidence="6">
    <location>
        <begin position="747"/>
        <end position="765"/>
    </location>
</feature>
<dbReference type="Gramene" id="GBG64487">
    <property type="protein sequence ID" value="GBG64487"/>
    <property type="gene ID" value="CBR_g45183"/>
</dbReference>
<feature type="region of interest" description="Disordered" evidence="6">
    <location>
        <begin position="803"/>
        <end position="839"/>
    </location>
</feature>
<dbReference type="OrthoDB" id="28208at2759"/>
<evidence type="ECO:0000256" key="7">
    <source>
        <dbReference type="SAM" id="Phobius"/>
    </source>
</evidence>
<evidence type="ECO:0000256" key="1">
    <source>
        <dbReference type="ARBA" id="ARBA00004141"/>
    </source>
</evidence>
<dbReference type="GO" id="GO:0015179">
    <property type="term" value="F:L-amino acid transmembrane transporter activity"/>
    <property type="evidence" value="ECO:0007669"/>
    <property type="project" value="TreeGrafter"/>
</dbReference>
<evidence type="ECO:0000256" key="4">
    <source>
        <dbReference type="ARBA" id="ARBA00022989"/>
    </source>
</evidence>
<feature type="compositionally biased region" description="Basic and acidic residues" evidence="6">
    <location>
        <begin position="486"/>
        <end position="522"/>
    </location>
</feature>
<accession>A0A388K372</accession>
<evidence type="ECO:0000256" key="2">
    <source>
        <dbReference type="ARBA" id="ARBA00022692"/>
    </source>
</evidence>
<feature type="region of interest" description="Disordered" evidence="6">
    <location>
        <begin position="351"/>
        <end position="522"/>
    </location>
</feature>
<feature type="transmembrane region" description="Helical" evidence="7">
    <location>
        <begin position="188"/>
        <end position="214"/>
    </location>
</feature>
<feature type="transmembrane region" description="Helical" evidence="7">
    <location>
        <begin position="154"/>
        <end position="176"/>
    </location>
</feature>
<feature type="transmembrane region" description="Helical" evidence="7">
    <location>
        <begin position="234"/>
        <end position="258"/>
    </location>
</feature>
<dbReference type="InterPro" id="IPR013057">
    <property type="entry name" value="AA_transpt_TM"/>
</dbReference>
<evidence type="ECO:0000259" key="8">
    <source>
        <dbReference type="Pfam" id="PF01490"/>
    </source>
</evidence>
<feature type="compositionally biased region" description="Low complexity" evidence="6">
    <location>
        <begin position="822"/>
        <end position="839"/>
    </location>
</feature>
<evidence type="ECO:0000256" key="6">
    <source>
        <dbReference type="SAM" id="MobiDB-lite"/>
    </source>
</evidence>
<feature type="compositionally biased region" description="Polar residues" evidence="6">
    <location>
        <begin position="476"/>
        <end position="485"/>
    </location>
</feature>
<sequence>MYSCPTFRSWCGTEGRLSADREARAGGNSASGNAETVVSHTTTVFMASSSSVVPSSTSQASRNNHMREDMLENQQQHQQQQQEVYQDGRNADFDEDNAEGARGGTPKSGIAFVGINTDPRISVFNLANSAIGSGMLAFPYAFKHLGIGGGCMFMLFVYLLEILSLVVTVRAAAYFGCPTFQDLVGVTLGPWLSVIVNALILVKILGALTSYLIVTGDIFHPLAVRYLDSDLSGSLYVLTDRGVLITAIATMVLLPLCLKRTLQSLKYSGFLSVTMLSYLALTLLAVGLQNLVSLRGRVPEHVEYFNLDRKVFTSVGIFIFAFNCNVQCVPIFAELSDRAAPLCDTDRLKLGSRMESPRGQQEEEEEEEEEEQRRKEQDGQQRPEYLAVDIAAQAGGATGAELESRRDEEEEQRRRKEQRSDYQLVDVSEPGEGAGTWPESRLGEEEEQQRHKEHRTQYQPVDVSEPGEGAGFESVGNRQVKSNSKAQKEQQLEQHQREEGHQQQQREDVPLSGFDRRPDDHMAAEPLPARHVAQAEATTAVVEQQPHRRQLTGSLQLEGEFEHRLPHQVPVPCGPTADTCGPIDVPKKWGRKVAIMDQVICASTGICAVAYGVVGIFGYLIFPDVKSDVLCSFGHEDLRLNLVRYGMAVLATVAYPVNHFATRSMLRDLVIQLLGVPSSVAIHAEESDLVHVVLSVGLLASTVAAAMSIPDIGIIMSVVGSTSGVLVVFIIPGLLLVSGFDPWTPPGHPLRPPPPPAPPPPPPAHPLAAALAARRGFDPWTHIFCPLVTCPRESRDSILSPLLGDSQEAREQNGEAVKQQRRSSTADASSSSRPSAASAVETWSPPLYNVVHWIEEEHRVVCPDDDSAPPGVSVTVLAMAFMGRRLQFQPAPQNHDPGTDPNIRAHILYRPGHFSALTFADNSWAPWDNGGRVHTVGNINFFHQRMLEGHSVWIIHQEQYVDEHLQALHPPESNPADSTTNSERTSPQDDGCALRGCGSRIQWRQRAARLEPRNINFGPSFVKRRTAGRCRMPQKRRVEFASWGLSMMYTAATAAD</sequence>
<keyword evidence="2 7" id="KW-0812">Transmembrane</keyword>
<evidence type="ECO:0000313" key="9">
    <source>
        <dbReference type="EMBL" id="GBG64487.1"/>
    </source>
</evidence>
<feature type="compositionally biased region" description="Basic and acidic residues" evidence="6">
    <location>
        <begin position="371"/>
        <end position="381"/>
    </location>
</feature>
<dbReference type="PANTHER" id="PTHR22950">
    <property type="entry name" value="AMINO ACID TRANSPORTER"/>
    <property type="match status" value="1"/>
</dbReference>
<organism evidence="9 10">
    <name type="scientific">Chara braunii</name>
    <name type="common">Braun's stonewort</name>
    <dbReference type="NCBI Taxonomy" id="69332"/>
    <lineage>
        <taxon>Eukaryota</taxon>
        <taxon>Viridiplantae</taxon>
        <taxon>Streptophyta</taxon>
        <taxon>Charophyceae</taxon>
        <taxon>Charales</taxon>
        <taxon>Characeae</taxon>
        <taxon>Chara</taxon>
    </lineage>
</organism>
<comment type="subcellular location">
    <subcellularLocation>
        <location evidence="1">Membrane</location>
        <topology evidence="1">Multi-pass membrane protein</topology>
    </subcellularLocation>
</comment>
<name>A0A388K372_CHABU</name>
<gene>
    <name evidence="9" type="ORF">CBR_g45183</name>
</gene>
<dbReference type="GO" id="GO:0031090">
    <property type="term" value="C:organelle membrane"/>
    <property type="evidence" value="ECO:0007669"/>
    <property type="project" value="UniProtKB-ARBA"/>
</dbReference>
<feature type="region of interest" description="Disordered" evidence="6">
    <location>
        <begin position="968"/>
        <end position="991"/>
    </location>
</feature>
<protein>
    <recommendedName>
        <fullName evidence="8">Amino acid transporter transmembrane domain-containing protein</fullName>
    </recommendedName>
</protein>
<feature type="transmembrane region" description="Helical" evidence="7">
    <location>
        <begin position="715"/>
        <end position="737"/>
    </location>
</feature>
<feature type="domain" description="Amino acid transporter transmembrane" evidence="8">
    <location>
        <begin position="596"/>
        <end position="735"/>
    </location>
</feature>
<comment type="caution">
    <text evidence="9">The sequence shown here is derived from an EMBL/GenBank/DDBJ whole genome shotgun (WGS) entry which is preliminary data.</text>
</comment>
<evidence type="ECO:0000256" key="5">
    <source>
        <dbReference type="ARBA" id="ARBA00023136"/>
    </source>
</evidence>
<dbReference type="Pfam" id="PF01490">
    <property type="entry name" value="Aa_trans"/>
    <property type="match status" value="2"/>
</dbReference>
<reference evidence="9 10" key="1">
    <citation type="journal article" date="2018" name="Cell">
        <title>The Chara Genome: Secondary Complexity and Implications for Plant Terrestrialization.</title>
        <authorList>
            <person name="Nishiyama T."/>
            <person name="Sakayama H."/>
            <person name="Vries J.D."/>
            <person name="Buschmann H."/>
            <person name="Saint-Marcoux D."/>
            <person name="Ullrich K.K."/>
            <person name="Haas F.B."/>
            <person name="Vanderstraeten L."/>
            <person name="Becker D."/>
            <person name="Lang D."/>
            <person name="Vosolsobe S."/>
            <person name="Rombauts S."/>
            <person name="Wilhelmsson P.K.I."/>
            <person name="Janitza P."/>
            <person name="Kern R."/>
            <person name="Heyl A."/>
            <person name="Rumpler F."/>
            <person name="Villalobos L.I.A.C."/>
            <person name="Clay J.M."/>
            <person name="Skokan R."/>
            <person name="Toyoda A."/>
            <person name="Suzuki Y."/>
            <person name="Kagoshima H."/>
            <person name="Schijlen E."/>
            <person name="Tajeshwar N."/>
            <person name="Catarino B."/>
            <person name="Hetherington A.J."/>
            <person name="Saltykova A."/>
            <person name="Bonnot C."/>
            <person name="Breuninger H."/>
            <person name="Symeonidi A."/>
            <person name="Radhakrishnan G.V."/>
            <person name="Van Nieuwerburgh F."/>
            <person name="Deforce D."/>
            <person name="Chang C."/>
            <person name="Karol K.G."/>
            <person name="Hedrich R."/>
            <person name="Ulvskov P."/>
            <person name="Glockner G."/>
            <person name="Delwiche C.F."/>
            <person name="Petrasek J."/>
            <person name="Van de Peer Y."/>
            <person name="Friml J."/>
            <person name="Beilby M."/>
            <person name="Dolan L."/>
            <person name="Kohara Y."/>
            <person name="Sugano S."/>
            <person name="Fujiyama A."/>
            <person name="Delaux P.-M."/>
            <person name="Quint M."/>
            <person name="TheiBen G."/>
            <person name="Hagemann M."/>
            <person name="Harholt J."/>
            <person name="Dunand C."/>
            <person name="Zachgo S."/>
            <person name="Langdale J."/>
            <person name="Maumus F."/>
            <person name="Straeten D.V.D."/>
            <person name="Gould S.B."/>
            <person name="Rensing S.A."/>
        </authorList>
    </citation>
    <scope>NUCLEOTIDE SEQUENCE [LARGE SCALE GENOMIC DNA]</scope>
    <source>
        <strain evidence="9 10">S276</strain>
    </source>
</reference>
<keyword evidence="3" id="KW-0813">Transport</keyword>
<keyword evidence="5 7" id="KW-0472">Membrane</keyword>
<dbReference type="STRING" id="69332.A0A388K372"/>
<dbReference type="Proteomes" id="UP000265515">
    <property type="component" value="Unassembled WGS sequence"/>
</dbReference>
<feature type="compositionally biased region" description="Basic and acidic residues" evidence="6">
    <location>
        <begin position="402"/>
        <end position="420"/>
    </location>
</feature>
<dbReference type="PANTHER" id="PTHR22950:SF652">
    <property type="entry name" value="TRANSMEMBRANE AMINO ACID TRANSPORTER FAMILY PROTEIN"/>
    <property type="match status" value="1"/>
</dbReference>
<feature type="compositionally biased region" description="Polar residues" evidence="6">
    <location>
        <begin position="975"/>
        <end position="985"/>
    </location>
</feature>
<keyword evidence="3" id="KW-0029">Amino-acid transport</keyword>
<feature type="transmembrane region" description="Helical" evidence="7">
    <location>
        <begin position="599"/>
        <end position="622"/>
    </location>
</feature>
<feature type="transmembrane region" description="Helical" evidence="7">
    <location>
        <begin position="311"/>
        <end position="332"/>
    </location>
</feature>
<proteinExistence type="predicted"/>
<evidence type="ECO:0000313" key="10">
    <source>
        <dbReference type="Proteomes" id="UP000265515"/>
    </source>
</evidence>
<keyword evidence="10" id="KW-1185">Reference proteome</keyword>
<feature type="domain" description="Amino acid transporter transmembrane" evidence="8">
    <location>
        <begin position="120"/>
        <end position="340"/>
    </location>
</feature>